<dbReference type="GO" id="GO:0006325">
    <property type="term" value="P:chromatin organization"/>
    <property type="evidence" value="ECO:0000318"/>
    <property type="project" value="GO_Central"/>
</dbReference>
<dbReference type="PANTHER" id="PTHR21669:SF28">
    <property type="entry name" value="YEMANUCLEIN"/>
    <property type="match status" value="1"/>
</dbReference>
<dbReference type="KEGG" id="smo:SELMODRAFT_408609"/>
<keyword evidence="3" id="KW-1185">Reference proteome</keyword>
<organism evidence="3">
    <name type="scientific">Selaginella moellendorffii</name>
    <name type="common">Spikemoss</name>
    <dbReference type="NCBI Taxonomy" id="88036"/>
    <lineage>
        <taxon>Eukaryota</taxon>
        <taxon>Viridiplantae</taxon>
        <taxon>Streptophyta</taxon>
        <taxon>Embryophyta</taxon>
        <taxon>Tracheophyta</taxon>
        <taxon>Lycopodiopsida</taxon>
        <taxon>Selaginellales</taxon>
        <taxon>Selaginellaceae</taxon>
        <taxon>Selaginella</taxon>
    </lineage>
</organism>
<feature type="region of interest" description="Disordered" evidence="1">
    <location>
        <begin position="1"/>
        <end position="34"/>
    </location>
</feature>
<dbReference type="HOGENOM" id="CLU_077527_0_0_1"/>
<dbReference type="PANTHER" id="PTHR21669">
    <property type="entry name" value="CAPZ-INTERACTING PROTEIN AND RELATED PROTEINS"/>
    <property type="match status" value="1"/>
</dbReference>
<reference evidence="2 3" key="1">
    <citation type="journal article" date="2011" name="Science">
        <title>The Selaginella genome identifies genetic changes associated with the evolution of vascular plants.</title>
        <authorList>
            <person name="Banks J.A."/>
            <person name="Nishiyama T."/>
            <person name="Hasebe M."/>
            <person name="Bowman J.L."/>
            <person name="Gribskov M."/>
            <person name="dePamphilis C."/>
            <person name="Albert V.A."/>
            <person name="Aono N."/>
            <person name="Aoyama T."/>
            <person name="Ambrose B.A."/>
            <person name="Ashton N.W."/>
            <person name="Axtell M.J."/>
            <person name="Barker E."/>
            <person name="Barker M.S."/>
            <person name="Bennetzen J.L."/>
            <person name="Bonawitz N.D."/>
            <person name="Chapple C."/>
            <person name="Cheng C."/>
            <person name="Correa L.G."/>
            <person name="Dacre M."/>
            <person name="DeBarry J."/>
            <person name="Dreyer I."/>
            <person name="Elias M."/>
            <person name="Engstrom E.M."/>
            <person name="Estelle M."/>
            <person name="Feng L."/>
            <person name="Finet C."/>
            <person name="Floyd S.K."/>
            <person name="Frommer W.B."/>
            <person name="Fujita T."/>
            <person name="Gramzow L."/>
            <person name="Gutensohn M."/>
            <person name="Harholt J."/>
            <person name="Hattori M."/>
            <person name="Heyl A."/>
            <person name="Hirai T."/>
            <person name="Hiwatashi Y."/>
            <person name="Ishikawa M."/>
            <person name="Iwata M."/>
            <person name="Karol K.G."/>
            <person name="Koehler B."/>
            <person name="Kolukisaoglu U."/>
            <person name="Kubo M."/>
            <person name="Kurata T."/>
            <person name="Lalonde S."/>
            <person name="Li K."/>
            <person name="Li Y."/>
            <person name="Litt A."/>
            <person name="Lyons E."/>
            <person name="Manning G."/>
            <person name="Maruyama T."/>
            <person name="Michael T.P."/>
            <person name="Mikami K."/>
            <person name="Miyazaki S."/>
            <person name="Morinaga S."/>
            <person name="Murata T."/>
            <person name="Mueller-Roeber B."/>
            <person name="Nelson D.R."/>
            <person name="Obara M."/>
            <person name="Oguri Y."/>
            <person name="Olmstead R.G."/>
            <person name="Onodera N."/>
            <person name="Petersen B.L."/>
            <person name="Pils B."/>
            <person name="Prigge M."/>
            <person name="Rensing S.A."/>
            <person name="Riano-Pachon D.M."/>
            <person name="Roberts A.W."/>
            <person name="Sato Y."/>
            <person name="Scheller H.V."/>
            <person name="Schulz B."/>
            <person name="Schulz C."/>
            <person name="Shakirov E.V."/>
            <person name="Shibagaki N."/>
            <person name="Shinohara N."/>
            <person name="Shippen D.E."/>
            <person name="Soerensen I."/>
            <person name="Sotooka R."/>
            <person name="Sugimoto N."/>
            <person name="Sugita M."/>
            <person name="Sumikawa N."/>
            <person name="Tanurdzic M."/>
            <person name="Theissen G."/>
            <person name="Ulvskov P."/>
            <person name="Wakazuki S."/>
            <person name="Weng J.K."/>
            <person name="Willats W.W."/>
            <person name="Wipf D."/>
            <person name="Wolf P.G."/>
            <person name="Yang L."/>
            <person name="Zimmer A.D."/>
            <person name="Zhu Q."/>
            <person name="Mitros T."/>
            <person name="Hellsten U."/>
            <person name="Loque D."/>
            <person name="Otillar R."/>
            <person name="Salamov A."/>
            <person name="Schmutz J."/>
            <person name="Shapiro H."/>
            <person name="Lindquist E."/>
            <person name="Lucas S."/>
            <person name="Rokhsar D."/>
            <person name="Grigoriev I.V."/>
        </authorList>
    </citation>
    <scope>NUCLEOTIDE SEQUENCE [LARGE SCALE GENOMIC DNA]</scope>
</reference>
<dbReference type="EMBL" id="GL377573">
    <property type="protein sequence ID" value="EFJ31762.1"/>
    <property type="molecule type" value="Genomic_DNA"/>
</dbReference>
<evidence type="ECO:0000256" key="1">
    <source>
        <dbReference type="SAM" id="MobiDB-lite"/>
    </source>
</evidence>
<proteinExistence type="predicted"/>
<feature type="compositionally biased region" description="Basic and acidic residues" evidence="1">
    <location>
        <begin position="14"/>
        <end position="23"/>
    </location>
</feature>
<accession>D8R8U5</accession>
<sequence length="312" mass="35308">MSLKGLMKNSSRTNESERNEVALRKSTVGSPSRPKFVKPYSGADVCEVSSSAETRALILMSLLERAIQDLKAGVAQLHPIPDVLEPNATGKVRRLPREIKAKIAKVARLAARQGKVPDELIDCLMSILGHLMQLKTLKFEGDGLVAKQEKEHRLSHMKRDLTEIVRSRVQSIQAKAEEGFSNDVQGVGEKNYKWDQATEDWICELYDQYLGLLALQRLKLADLWPEGWMDKDGIKNAVYRAKERRKALQKQQMQRLDKHDDFKDKKWVEESIDTDPSTLALLKFKKQTKPVGTSIGGVSLSRQTVLIRHLQV</sequence>
<evidence type="ECO:0000313" key="3">
    <source>
        <dbReference type="Proteomes" id="UP000001514"/>
    </source>
</evidence>
<evidence type="ECO:0000313" key="2">
    <source>
        <dbReference type="EMBL" id="EFJ31762.1"/>
    </source>
</evidence>
<dbReference type="FunCoup" id="D8R8U5">
    <property type="interactions" value="1288"/>
</dbReference>
<dbReference type="Proteomes" id="UP000001514">
    <property type="component" value="Unassembled WGS sequence"/>
</dbReference>
<dbReference type="AlphaFoldDB" id="D8R8U5"/>
<gene>
    <name evidence="2" type="ORF">SELMODRAFT_408609</name>
</gene>
<name>D8R8U5_SELML</name>
<dbReference type="eggNOG" id="ENOG502QRNW">
    <property type="taxonomic scope" value="Eukaryota"/>
</dbReference>
<dbReference type="Gramene" id="EFJ31762">
    <property type="protein sequence ID" value="EFJ31762"/>
    <property type="gene ID" value="SELMODRAFT_408609"/>
</dbReference>
<dbReference type="InParanoid" id="D8R8U5"/>
<dbReference type="GO" id="GO:0005634">
    <property type="term" value="C:nucleus"/>
    <property type="evidence" value="ECO:0000318"/>
    <property type="project" value="GO_Central"/>
</dbReference>
<protein>
    <submittedName>
        <fullName evidence="2">Uncharacterized protein</fullName>
    </submittedName>
</protein>